<accession>R8W230</accession>
<gene>
    <name evidence="1" type="ORF">HMPREF1526_01903</name>
</gene>
<dbReference type="PATRIC" id="fig|1203606.4.peg.1857"/>
<dbReference type="HOGENOM" id="CLU_155784_0_0_9"/>
<dbReference type="Proteomes" id="UP000013981">
    <property type="component" value="Unassembled WGS sequence"/>
</dbReference>
<comment type="caution">
    <text evidence="1">The sequence shown here is derived from an EMBL/GenBank/DDBJ whole genome shotgun (WGS) entry which is preliminary data.</text>
</comment>
<reference evidence="1 2" key="1">
    <citation type="submission" date="2013-01" db="EMBL/GenBank/DDBJ databases">
        <title>The Genome Sequence of Butyricicoccus pullicaecorum 1.2.</title>
        <authorList>
            <consortium name="The Broad Institute Genome Sequencing Platform"/>
            <person name="Earl A."/>
            <person name="Ward D."/>
            <person name="Feldgarden M."/>
            <person name="Gevers D."/>
            <person name="Van Immerseel F."/>
            <person name="Eeckhaut V."/>
            <person name="Walker B."/>
            <person name="Young S.K."/>
            <person name="Zeng Q."/>
            <person name="Gargeya S."/>
            <person name="Fitzgerald M."/>
            <person name="Haas B."/>
            <person name="Abouelleil A."/>
            <person name="Alvarado L."/>
            <person name="Arachchi H.M."/>
            <person name="Berlin A.M."/>
            <person name="Chapman S.B."/>
            <person name="Dewar J."/>
            <person name="Goldberg J."/>
            <person name="Griggs A."/>
            <person name="Gujja S."/>
            <person name="Hansen M."/>
            <person name="Howarth C."/>
            <person name="Imamovic A."/>
            <person name="Larimer J."/>
            <person name="McCowan C."/>
            <person name="Murphy C."/>
            <person name="Neiman D."/>
            <person name="Pearson M."/>
            <person name="Priest M."/>
            <person name="Roberts A."/>
            <person name="Saif S."/>
            <person name="Shea T."/>
            <person name="Sisk P."/>
            <person name="Sykes S."/>
            <person name="Wortman J."/>
            <person name="Nusbaum C."/>
            <person name="Birren B."/>
        </authorList>
    </citation>
    <scope>NUCLEOTIDE SEQUENCE [LARGE SCALE GENOMIC DNA]</scope>
    <source>
        <strain evidence="1 2">1.2</strain>
    </source>
</reference>
<evidence type="ECO:0008006" key="3">
    <source>
        <dbReference type="Google" id="ProtNLM"/>
    </source>
</evidence>
<keyword evidence="2" id="KW-1185">Reference proteome</keyword>
<evidence type="ECO:0000313" key="2">
    <source>
        <dbReference type="Proteomes" id="UP000013981"/>
    </source>
</evidence>
<name>R8W230_9FIRM</name>
<dbReference type="InterPro" id="IPR004195">
    <property type="entry name" value="Head_decoration_D"/>
</dbReference>
<organism evidence="1 2">
    <name type="scientific">Butyricicoccus pullicaecorum 1.2</name>
    <dbReference type="NCBI Taxonomy" id="1203606"/>
    <lineage>
        <taxon>Bacteria</taxon>
        <taxon>Bacillati</taxon>
        <taxon>Bacillota</taxon>
        <taxon>Clostridia</taxon>
        <taxon>Eubacteriales</taxon>
        <taxon>Butyricicoccaceae</taxon>
        <taxon>Butyricicoccus</taxon>
    </lineage>
</organism>
<dbReference type="AlphaFoldDB" id="R8W230"/>
<dbReference type="OrthoDB" id="1849892at2"/>
<dbReference type="Pfam" id="PF02924">
    <property type="entry name" value="HDPD"/>
    <property type="match status" value="1"/>
</dbReference>
<evidence type="ECO:0000313" key="1">
    <source>
        <dbReference type="EMBL" id="EOQ37212.1"/>
    </source>
</evidence>
<dbReference type="eggNOG" id="ENOG5032F8Z">
    <property type="taxonomic scope" value="Bacteria"/>
</dbReference>
<protein>
    <recommendedName>
        <fullName evidence="3">Head decoration protein</fullName>
    </recommendedName>
</protein>
<sequence>MSKRLDENLGTVGYDGLIVTNEPVADVVTVTLAASQGVLARGTVITGTAGGEMSAAAAALAATKAVYILADETDTGTGAAVTATAYRTGHFARNKLSTDGSYTLVAADEEIMRNAGILLSDALDY</sequence>
<dbReference type="RefSeq" id="WP_016148037.1">
    <property type="nucleotide sequence ID" value="NZ_KB976104.1"/>
</dbReference>
<proteinExistence type="predicted"/>
<dbReference type="EMBL" id="AQOB01000006">
    <property type="protein sequence ID" value="EOQ37212.1"/>
    <property type="molecule type" value="Genomic_DNA"/>
</dbReference>